<dbReference type="AlphaFoldDB" id="A0A8S8ZIP5"/>
<feature type="compositionally biased region" description="Basic and acidic residues" evidence="1">
    <location>
        <begin position="378"/>
        <end position="405"/>
    </location>
</feature>
<protein>
    <submittedName>
        <fullName evidence="2">Uncharacterized protein</fullName>
    </submittedName>
</protein>
<dbReference type="OMA" id="HEWHYSP"/>
<reference evidence="2 3" key="1">
    <citation type="submission" date="2017-07" db="EMBL/GenBank/DDBJ databases">
        <title>Genome sequence of the Sordaria macrospora wild type strain R19027.</title>
        <authorList>
            <person name="Nowrousian M."/>
            <person name="Teichert I."/>
            <person name="Kueck U."/>
        </authorList>
    </citation>
    <scope>NUCLEOTIDE SEQUENCE [LARGE SCALE GENOMIC DNA]</scope>
    <source>
        <strain evidence="2 3">R19027</strain>
        <tissue evidence="2">Mycelium</tissue>
    </source>
</reference>
<feature type="region of interest" description="Disordered" evidence="1">
    <location>
        <begin position="566"/>
        <end position="585"/>
    </location>
</feature>
<gene>
    <name evidence="2" type="ORF">SMACR_01156</name>
</gene>
<dbReference type="EMBL" id="NMPR01000153">
    <property type="protein sequence ID" value="KAA8629010.1"/>
    <property type="molecule type" value="Genomic_DNA"/>
</dbReference>
<proteinExistence type="predicted"/>
<sequence length="585" mass="64120">MSLPMARLASSPTSPNNPSLRTPMIQNGVENNVVVSTTSQGTGQNQQTSASINTQESFESSNSMACPHSSATSLGVQDDMAPNTEQNIPAPATPIYAQQQVTPYGYAPSMAKRGADYLTDERLLGLSQTCKVFRDVCHGFGAHDYLMVWAEYDHFLRDDFMRLFYLNHVSLLYVSRSCWDDYRESSFQDQVRSIITNMENLVSLEIHCQKKPYDTLRKALFNHTVPGVKSLTLDSLCANMATMIRYFPNLRRMQFLVCPALTSDVITVPLERLPQLKHLFLELNVSHTQVEDANMIEALMAHSNIKKFTMLRNYAYEPVSYARVYDNEATVANTYFDHVPHLEEIGICNAQPYGQMPDDTGKVFIRITTKVKATKPAGTEDGKGLDSSKLNKTDKNSKLPETTTNERRRLLRVYDRTQSKEHRIKQLKSGCIPPTTDRSPKPAEIYLDPEYSMLELEWKWARHQILTEMYDRKREAAEAAKANTAAASPDVSVVEGVPAAEPAGSPAVSNAATAGSSSPLSSLVPLGYDSAADAAPHTGEIVPASVFGGGSAAAAVANAPLALEDAGQKSIADASGSSSESSTPT</sequence>
<feature type="compositionally biased region" description="Low complexity" evidence="1">
    <location>
        <begin position="575"/>
        <end position="585"/>
    </location>
</feature>
<accession>A0A8S8ZIP5</accession>
<comment type="caution">
    <text evidence="2">The sequence shown here is derived from an EMBL/GenBank/DDBJ whole genome shotgun (WGS) entry which is preliminary data.</text>
</comment>
<evidence type="ECO:0000313" key="2">
    <source>
        <dbReference type="EMBL" id="KAA8629010.1"/>
    </source>
</evidence>
<dbReference type="Gene3D" id="3.80.10.10">
    <property type="entry name" value="Ribonuclease Inhibitor"/>
    <property type="match status" value="1"/>
</dbReference>
<organism evidence="2 3">
    <name type="scientific">Sordaria macrospora</name>
    <dbReference type="NCBI Taxonomy" id="5147"/>
    <lineage>
        <taxon>Eukaryota</taxon>
        <taxon>Fungi</taxon>
        <taxon>Dikarya</taxon>
        <taxon>Ascomycota</taxon>
        <taxon>Pezizomycotina</taxon>
        <taxon>Sordariomycetes</taxon>
        <taxon>Sordariomycetidae</taxon>
        <taxon>Sordariales</taxon>
        <taxon>Sordariaceae</taxon>
        <taxon>Sordaria</taxon>
    </lineage>
</organism>
<dbReference type="VEuPathDB" id="FungiDB:SMAC_01156"/>
<feature type="region of interest" description="Disordered" evidence="1">
    <location>
        <begin position="375"/>
        <end position="405"/>
    </location>
</feature>
<dbReference type="SUPFAM" id="SSF52047">
    <property type="entry name" value="RNI-like"/>
    <property type="match status" value="1"/>
</dbReference>
<feature type="region of interest" description="Disordered" evidence="1">
    <location>
        <begin position="1"/>
        <end position="24"/>
    </location>
</feature>
<feature type="compositionally biased region" description="Polar residues" evidence="1">
    <location>
        <begin position="10"/>
        <end position="24"/>
    </location>
</feature>
<name>A0A8S8ZIP5_SORMA</name>
<feature type="region of interest" description="Disordered" evidence="1">
    <location>
        <begin position="500"/>
        <end position="519"/>
    </location>
</feature>
<dbReference type="InterPro" id="IPR032675">
    <property type="entry name" value="LRR_dom_sf"/>
</dbReference>
<feature type="compositionally biased region" description="Low complexity" evidence="1">
    <location>
        <begin position="38"/>
        <end position="51"/>
    </location>
</feature>
<evidence type="ECO:0000256" key="1">
    <source>
        <dbReference type="SAM" id="MobiDB-lite"/>
    </source>
</evidence>
<feature type="compositionally biased region" description="Polar residues" evidence="1">
    <location>
        <begin position="52"/>
        <end position="75"/>
    </location>
</feature>
<evidence type="ECO:0000313" key="3">
    <source>
        <dbReference type="Proteomes" id="UP000433876"/>
    </source>
</evidence>
<dbReference type="Proteomes" id="UP000433876">
    <property type="component" value="Unassembled WGS sequence"/>
</dbReference>
<feature type="region of interest" description="Disordered" evidence="1">
    <location>
        <begin position="38"/>
        <end position="86"/>
    </location>
</feature>